<feature type="compositionally biased region" description="Acidic residues" evidence="1">
    <location>
        <begin position="243"/>
        <end position="252"/>
    </location>
</feature>
<reference evidence="2 3" key="1">
    <citation type="submission" date="2023-11" db="EMBL/GenBank/DDBJ databases">
        <title>Dfirmibasis_genome.</title>
        <authorList>
            <person name="Edelbroek B."/>
            <person name="Kjellin J."/>
            <person name="Jerlstrom-Hultqvist J."/>
            <person name="Soderbom F."/>
        </authorList>
    </citation>
    <scope>NUCLEOTIDE SEQUENCE [LARGE SCALE GENOMIC DNA]</scope>
    <source>
        <strain evidence="2 3">TNS-C-14</strain>
    </source>
</reference>
<feature type="compositionally biased region" description="Polar residues" evidence="1">
    <location>
        <begin position="12"/>
        <end position="23"/>
    </location>
</feature>
<comment type="caution">
    <text evidence="2">The sequence shown here is derived from an EMBL/GenBank/DDBJ whole genome shotgun (WGS) entry which is preliminary data.</text>
</comment>
<name>A0AAN7U1R5_9MYCE</name>
<gene>
    <name evidence="2" type="ORF">RB653_009340</name>
</gene>
<dbReference type="EMBL" id="JAVFKY010000003">
    <property type="protein sequence ID" value="KAK5579655.1"/>
    <property type="molecule type" value="Genomic_DNA"/>
</dbReference>
<evidence type="ECO:0000256" key="1">
    <source>
        <dbReference type="SAM" id="MobiDB-lite"/>
    </source>
</evidence>
<feature type="region of interest" description="Disordered" evidence="1">
    <location>
        <begin position="169"/>
        <end position="260"/>
    </location>
</feature>
<feature type="region of interest" description="Disordered" evidence="1">
    <location>
        <begin position="136"/>
        <end position="155"/>
    </location>
</feature>
<dbReference type="Proteomes" id="UP001344447">
    <property type="component" value="Unassembled WGS sequence"/>
</dbReference>
<accession>A0AAN7U1R5</accession>
<evidence type="ECO:0000313" key="2">
    <source>
        <dbReference type="EMBL" id="KAK5579655.1"/>
    </source>
</evidence>
<dbReference type="AlphaFoldDB" id="A0AAN7U1R5"/>
<protein>
    <submittedName>
        <fullName evidence="2">Uncharacterized protein</fullName>
    </submittedName>
</protein>
<feature type="compositionally biased region" description="Acidic residues" evidence="1">
    <location>
        <begin position="222"/>
        <end position="236"/>
    </location>
</feature>
<feature type="compositionally biased region" description="Low complexity" evidence="1">
    <location>
        <begin position="69"/>
        <end position="89"/>
    </location>
</feature>
<feature type="compositionally biased region" description="Low complexity" evidence="1">
    <location>
        <begin position="144"/>
        <end position="155"/>
    </location>
</feature>
<feature type="compositionally biased region" description="Polar residues" evidence="1">
    <location>
        <begin position="195"/>
        <end position="219"/>
    </location>
</feature>
<evidence type="ECO:0000313" key="3">
    <source>
        <dbReference type="Proteomes" id="UP001344447"/>
    </source>
</evidence>
<proteinExistence type="predicted"/>
<feature type="compositionally biased region" description="Basic and acidic residues" evidence="1">
    <location>
        <begin position="43"/>
        <end position="55"/>
    </location>
</feature>
<feature type="region of interest" description="Disordered" evidence="1">
    <location>
        <begin position="1"/>
        <end position="131"/>
    </location>
</feature>
<feature type="compositionally biased region" description="Acidic residues" evidence="1">
    <location>
        <begin position="103"/>
        <end position="114"/>
    </location>
</feature>
<organism evidence="2 3">
    <name type="scientific">Dictyostelium firmibasis</name>
    <dbReference type="NCBI Taxonomy" id="79012"/>
    <lineage>
        <taxon>Eukaryota</taxon>
        <taxon>Amoebozoa</taxon>
        <taxon>Evosea</taxon>
        <taxon>Eumycetozoa</taxon>
        <taxon>Dictyostelia</taxon>
        <taxon>Dictyosteliales</taxon>
        <taxon>Dictyosteliaceae</taxon>
        <taxon>Dictyostelium</taxon>
    </lineage>
</organism>
<keyword evidence="3" id="KW-1185">Reference proteome</keyword>
<sequence length="281" mass="31504">MGINFSCLPDYSGQTDAQENSKPNKPIAFIDATEQVSRPKVSALDKFDFDEDIKPKQQTTPTKTDKFTEQPFPTSTTTTTTNTIKTVPPIVKSATKSQSSNIDNDDDDNDDNDDNNNNNNDDNKNKVTDLSNVPLSAPAKSAMTLGGLKKTLPLKPTLTEEQIKELQQKNKTIIEKQSQQPSQQYISPEKKPSFETPNHSSNFKFTNNEDTINNTSFTQPEGDWDNDDDITFDDDDIKPVQKEEEEGGEGEEEKEKVREVFIPTPKKSTIIWNDDDDGFGE</sequence>